<proteinExistence type="predicted"/>
<comment type="caution">
    <text evidence="2">The sequence shown here is derived from an EMBL/GenBank/DDBJ whole genome shotgun (WGS) entry which is preliminary data.</text>
</comment>
<sequence length="263" mass="28503">MASREWAKHTFTGKDKQQRPEAAVKEGDFKVLVYEELVKLGIIAGHRGWAVHLLSFLQGREGNVVTVAPDEDDLQHPVVVLVGDLADLYGCSAEEGYPVGVGLVRKEFAEDVQVELDPLSAEVAGKSHYHSDGVGVELHGHDAVILKDLANLRPERQAQPHLKVRDGEGELILEEGVYGLMVRREAGHEAGRNIVRHELGELVRRGIALEEAMVGEVLGALGTTIGIRVSFSHACRGKGNTRAEGEESKEGKRYEGNKGVAGG</sequence>
<feature type="region of interest" description="Disordered" evidence="1">
    <location>
        <begin position="237"/>
        <end position="263"/>
    </location>
</feature>
<protein>
    <submittedName>
        <fullName evidence="2">Uncharacterized protein</fullName>
    </submittedName>
</protein>
<evidence type="ECO:0000256" key="1">
    <source>
        <dbReference type="SAM" id="MobiDB-lite"/>
    </source>
</evidence>
<dbReference type="AlphaFoldDB" id="A0AAP0FSZ8"/>
<dbReference type="EMBL" id="JBBWWQ010000021">
    <property type="protein sequence ID" value="KAK8913626.1"/>
    <property type="molecule type" value="Genomic_DNA"/>
</dbReference>
<evidence type="ECO:0000313" key="2">
    <source>
        <dbReference type="EMBL" id="KAK8913626.1"/>
    </source>
</evidence>
<keyword evidence="3" id="KW-1185">Reference proteome</keyword>
<evidence type="ECO:0000313" key="3">
    <source>
        <dbReference type="Proteomes" id="UP001418222"/>
    </source>
</evidence>
<feature type="compositionally biased region" description="Basic and acidic residues" evidence="1">
    <location>
        <begin position="241"/>
        <end position="256"/>
    </location>
</feature>
<dbReference type="Proteomes" id="UP001418222">
    <property type="component" value="Unassembled WGS sequence"/>
</dbReference>
<accession>A0AAP0FSZ8</accession>
<name>A0AAP0FSZ8_9ASPA</name>
<gene>
    <name evidence="2" type="ORF">KSP39_PZI023898</name>
</gene>
<organism evidence="2 3">
    <name type="scientific">Platanthera zijinensis</name>
    <dbReference type="NCBI Taxonomy" id="2320716"/>
    <lineage>
        <taxon>Eukaryota</taxon>
        <taxon>Viridiplantae</taxon>
        <taxon>Streptophyta</taxon>
        <taxon>Embryophyta</taxon>
        <taxon>Tracheophyta</taxon>
        <taxon>Spermatophyta</taxon>
        <taxon>Magnoliopsida</taxon>
        <taxon>Liliopsida</taxon>
        <taxon>Asparagales</taxon>
        <taxon>Orchidaceae</taxon>
        <taxon>Orchidoideae</taxon>
        <taxon>Orchideae</taxon>
        <taxon>Orchidinae</taxon>
        <taxon>Platanthera</taxon>
    </lineage>
</organism>
<reference evidence="2 3" key="1">
    <citation type="journal article" date="2022" name="Nat. Plants">
        <title>Genomes of leafy and leafless Platanthera orchids illuminate the evolution of mycoheterotrophy.</title>
        <authorList>
            <person name="Li M.H."/>
            <person name="Liu K.W."/>
            <person name="Li Z."/>
            <person name="Lu H.C."/>
            <person name="Ye Q.L."/>
            <person name="Zhang D."/>
            <person name="Wang J.Y."/>
            <person name="Li Y.F."/>
            <person name="Zhong Z.M."/>
            <person name="Liu X."/>
            <person name="Yu X."/>
            <person name="Liu D.K."/>
            <person name="Tu X.D."/>
            <person name="Liu B."/>
            <person name="Hao Y."/>
            <person name="Liao X.Y."/>
            <person name="Jiang Y.T."/>
            <person name="Sun W.H."/>
            <person name="Chen J."/>
            <person name="Chen Y.Q."/>
            <person name="Ai Y."/>
            <person name="Zhai J.W."/>
            <person name="Wu S.S."/>
            <person name="Zhou Z."/>
            <person name="Hsiao Y.Y."/>
            <person name="Wu W.L."/>
            <person name="Chen Y.Y."/>
            <person name="Lin Y.F."/>
            <person name="Hsu J.L."/>
            <person name="Li C.Y."/>
            <person name="Wang Z.W."/>
            <person name="Zhao X."/>
            <person name="Zhong W.Y."/>
            <person name="Ma X.K."/>
            <person name="Ma L."/>
            <person name="Huang J."/>
            <person name="Chen G.Z."/>
            <person name="Huang M.Z."/>
            <person name="Huang L."/>
            <person name="Peng D.H."/>
            <person name="Luo Y.B."/>
            <person name="Zou S.Q."/>
            <person name="Chen S.P."/>
            <person name="Lan S."/>
            <person name="Tsai W.C."/>
            <person name="Van de Peer Y."/>
            <person name="Liu Z.J."/>
        </authorList>
    </citation>
    <scope>NUCLEOTIDE SEQUENCE [LARGE SCALE GENOMIC DNA]</scope>
    <source>
        <strain evidence="2">Lor287</strain>
    </source>
</reference>